<comment type="subcellular location">
    <subcellularLocation>
        <location evidence="2">Cell outer membrane</location>
    </subcellularLocation>
    <subcellularLocation>
        <location evidence="1">Cell surface</location>
    </subcellularLocation>
</comment>
<feature type="domain" description="Trimeric autotransporter adhesin YadA-like stalk" evidence="12">
    <location>
        <begin position="337"/>
        <end position="366"/>
    </location>
</feature>
<keyword evidence="5" id="KW-1134">Transmembrane beta strand</keyword>
<keyword evidence="7" id="KW-0732">Signal</keyword>
<evidence type="ECO:0000256" key="8">
    <source>
        <dbReference type="ARBA" id="ARBA00022927"/>
    </source>
</evidence>
<keyword evidence="8" id="KW-0653">Protein transport</keyword>
<protein>
    <recommendedName>
        <fullName evidence="15">Trimeric autotransporter adhesin YadA-like C-terminal membrane anchor domain-containing protein</fullName>
    </recommendedName>
</protein>
<evidence type="ECO:0000256" key="4">
    <source>
        <dbReference type="ARBA" id="ARBA00022448"/>
    </source>
</evidence>
<dbReference type="GO" id="GO:0015031">
    <property type="term" value="P:protein transport"/>
    <property type="evidence" value="ECO:0007669"/>
    <property type="project" value="UniProtKB-KW"/>
</dbReference>
<comment type="caution">
    <text evidence="13">The sequence shown here is derived from an EMBL/GenBank/DDBJ whole genome shotgun (WGS) entry which is preliminary data.</text>
</comment>
<evidence type="ECO:0000256" key="7">
    <source>
        <dbReference type="ARBA" id="ARBA00022729"/>
    </source>
</evidence>
<proteinExistence type="inferred from homology"/>
<evidence type="ECO:0000256" key="9">
    <source>
        <dbReference type="ARBA" id="ARBA00023136"/>
    </source>
</evidence>
<keyword evidence="10" id="KW-0998">Cell outer membrane</keyword>
<evidence type="ECO:0000256" key="1">
    <source>
        <dbReference type="ARBA" id="ARBA00004241"/>
    </source>
</evidence>
<gene>
    <name evidence="13" type="ORF">RU07_21915</name>
</gene>
<evidence type="ECO:0000313" key="14">
    <source>
        <dbReference type="Proteomes" id="UP000035017"/>
    </source>
</evidence>
<dbReference type="GO" id="GO:0009279">
    <property type="term" value="C:cell outer membrane"/>
    <property type="evidence" value="ECO:0007669"/>
    <property type="project" value="UniProtKB-SubCell"/>
</dbReference>
<dbReference type="GO" id="GO:0009986">
    <property type="term" value="C:cell surface"/>
    <property type="evidence" value="ECO:0007669"/>
    <property type="project" value="UniProtKB-SubCell"/>
</dbReference>
<evidence type="ECO:0000256" key="10">
    <source>
        <dbReference type="ARBA" id="ARBA00023237"/>
    </source>
</evidence>
<evidence type="ECO:0000256" key="6">
    <source>
        <dbReference type="ARBA" id="ARBA00022692"/>
    </source>
</evidence>
<keyword evidence="4" id="KW-0813">Transport</keyword>
<dbReference type="InterPro" id="IPR008635">
    <property type="entry name" value="Coiled_stalk_dom"/>
</dbReference>
<keyword evidence="9" id="KW-0472">Membrane</keyword>
<dbReference type="InterPro" id="IPR045584">
    <property type="entry name" value="Pilin-like"/>
</dbReference>
<dbReference type="Pfam" id="PF05662">
    <property type="entry name" value="YadA_stalk"/>
    <property type="match status" value="2"/>
</dbReference>
<evidence type="ECO:0008006" key="15">
    <source>
        <dbReference type="Google" id="ProtNLM"/>
    </source>
</evidence>
<dbReference type="SUPFAM" id="SSF54523">
    <property type="entry name" value="Pili subunits"/>
    <property type="match status" value="1"/>
</dbReference>
<dbReference type="InterPro" id="IPR005594">
    <property type="entry name" value="YadA_C"/>
</dbReference>
<evidence type="ECO:0000256" key="3">
    <source>
        <dbReference type="ARBA" id="ARBA00005848"/>
    </source>
</evidence>
<name>A0A0D0IZY2_AGRTU</name>
<dbReference type="Gene3D" id="1.20.5.170">
    <property type="match status" value="1"/>
</dbReference>
<keyword evidence="6" id="KW-0812">Transmembrane</keyword>
<evidence type="ECO:0000259" key="11">
    <source>
        <dbReference type="Pfam" id="PF03895"/>
    </source>
</evidence>
<accession>A0A0D0IZY2</accession>
<dbReference type="Gene3D" id="1.20.5.2280">
    <property type="match status" value="1"/>
</dbReference>
<sequence>MTASEINNAFTVLNQNISTQINTAVENQMGSAPNYSSRIQDLYTRDSTQQTQIDSLVQQFSNFNDLSARMLAAEKTITAQGATISQPSSTISNHSMRLNENETQISSLQTKTTTTAAVVGNHGQLVNSQGQKIDAQGQQINGLETRAATTEEVVANLGTTVANQGTTLAEHENRIIANETNIANLGTTVASQGTTIAKHENRIIANEADIATIKDTGVTYNVGLDGKKSGGLTFNEGTGSPVLLSNVGAGKAATDAVNVSQLSSAVGALGGGSQIAADGSLIGPTYAVAGKNYNNVGDALKATNEAGVQYVVDGNGKATNVIVLRGSGSGPVRMQSVANGLVSSDAANLGQVNKARQDAISYTDQRMTEISHSSNEQFSQLGGEIASTKREMRAGVSGAIAMAAMRYDNQPGKVTITGGFGSFGGMQSVSAGLGFVSQDGRWRMNAGISQNFGSETNVGVNMGVSYTLN</sequence>
<dbReference type="Proteomes" id="UP000035017">
    <property type="component" value="Unassembled WGS sequence"/>
</dbReference>
<reference evidence="13 14" key="1">
    <citation type="submission" date="2014-12" db="EMBL/GenBank/DDBJ databases">
        <title>16Stimator: statistical estimation of ribosomal gene copy numbers from draft genome assemblies.</title>
        <authorList>
            <person name="Perisin M.A."/>
            <person name="Vetter M."/>
            <person name="Gilbert J.A."/>
            <person name="Bergelson J."/>
        </authorList>
    </citation>
    <scope>NUCLEOTIDE SEQUENCE [LARGE SCALE GENOMIC DNA]</scope>
    <source>
        <strain evidence="13 14">MEJ076</strain>
    </source>
</reference>
<evidence type="ECO:0000259" key="12">
    <source>
        <dbReference type="Pfam" id="PF05662"/>
    </source>
</evidence>
<evidence type="ECO:0000256" key="5">
    <source>
        <dbReference type="ARBA" id="ARBA00022452"/>
    </source>
</evidence>
<organism evidence="13 14">
    <name type="scientific">Agrobacterium tumefaciens</name>
    <dbReference type="NCBI Taxonomy" id="358"/>
    <lineage>
        <taxon>Bacteria</taxon>
        <taxon>Pseudomonadati</taxon>
        <taxon>Pseudomonadota</taxon>
        <taxon>Alphaproteobacteria</taxon>
        <taxon>Hyphomicrobiales</taxon>
        <taxon>Rhizobiaceae</taxon>
        <taxon>Rhizobium/Agrobacterium group</taxon>
        <taxon>Agrobacterium</taxon>
        <taxon>Agrobacterium tumefaciens complex</taxon>
    </lineage>
</organism>
<feature type="domain" description="Trimeric autotransporter adhesin YadA-like C-terminal membrane anchor" evidence="11">
    <location>
        <begin position="408"/>
        <end position="467"/>
    </location>
</feature>
<dbReference type="Gene3D" id="3.30.1300.30">
    <property type="entry name" value="GSPII I/J protein-like"/>
    <property type="match status" value="1"/>
</dbReference>
<evidence type="ECO:0000313" key="13">
    <source>
        <dbReference type="EMBL" id="KIP98780.1"/>
    </source>
</evidence>
<dbReference type="EMBL" id="JXQV01000031">
    <property type="protein sequence ID" value="KIP98780.1"/>
    <property type="molecule type" value="Genomic_DNA"/>
</dbReference>
<comment type="similarity">
    <text evidence="3">Belongs to the autotransporter-2 (AT-2) (TC 1.B.40) family.</text>
</comment>
<dbReference type="Pfam" id="PF03895">
    <property type="entry name" value="YadA_anchor"/>
    <property type="match status" value="1"/>
</dbReference>
<dbReference type="AlphaFoldDB" id="A0A0D0IZY2"/>
<dbReference type="Gene3D" id="1.10.287.1490">
    <property type="match status" value="1"/>
</dbReference>
<evidence type="ECO:0000256" key="2">
    <source>
        <dbReference type="ARBA" id="ARBA00004442"/>
    </source>
</evidence>
<feature type="domain" description="Trimeric autotransporter adhesin YadA-like stalk" evidence="12">
    <location>
        <begin position="245"/>
        <end position="274"/>
    </location>
</feature>